<dbReference type="AlphaFoldDB" id="A0A1H7LI88"/>
<sequence length="286" mass="32329">MYCIDMIKHPTKRILYFLSLFLYIPTIALANKYQDTVYTVKTIVLDAGHGGEIPGARGATSIEKNIALQVALKLGKAIEAEIPGTKVYYTRTTDVNVELYKRIELANEKKADLFISIHCNAAPARRVRRRNSKGKYYYTTIQDKQIRGTETFVSGFHRLGEQDAAIRENADILLEENYEENYQGFDPNDPASYIVLSLMQNQFREQSIRLASFMQEQYIKSGRADRGVQELGLAVLAAAGMPAVLTEIGFISNPDEETYMKSENGQAEIVKNLLDAIKAYKRQVEH</sequence>
<accession>A0A1H7LI88</accession>
<dbReference type="Gene3D" id="3.40.630.40">
    <property type="entry name" value="Zn-dependent exopeptidases"/>
    <property type="match status" value="1"/>
</dbReference>
<proteinExistence type="predicted"/>
<dbReference type="InterPro" id="IPR050695">
    <property type="entry name" value="N-acetylmuramoyl_amidase_3"/>
</dbReference>
<evidence type="ECO:0000256" key="2">
    <source>
        <dbReference type="ARBA" id="ARBA00011901"/>
    </source>
</evidence>
<dbReference type="PANTHER" id="PTHR30404">
    <property type="entry name" value="N-ACETYLMURAMOYL-L-ALANINE AMIDASE"/>
    <property type="match status" value="1"/>
</dbReference>
<evidence type="ECO:0000259" key="4">
    <source>
        <dbReference type="SMART" id="SM00646"/>
    </source>
</evidence>
<gene>
    <name evidence="5" type="ORF">SAMN05421740_103174</name>
</gene>
<dbReference type="Pfam" id="PF01520">
    <property type="entry name" value="Amidase_3"/>
    <property type="match status" value="1"/>
</dbReference>
<dbReference type="InterPro" id="IPR002508">
    <property type="entry name" value="MurNAc-LAA_cat"/>
</dbReference>
<dbReference type="EMBL" id="FNZR01000003">
    <property type="protein sequence ID" value="SEK98626.1"/>
    <property type="molecule type" value="Genomic_DNA"/>
</dbReference>
<organism evidence="5 6">
    <name type="scientific">Parapedobacter koreensis</name>
    <dbReference type="NCBI Taxonomy" id="332977"/>
    <lineage>
        <taxon>Bacteria</taxon>
        <taxon>Pseudomonadati</taxon>
        <taxon>Bacteroidota</taxon>
        <taxon>Sphingobacteriia</taxon>
        <taxon>Sphingobacteriales</taxon>
        <taxon>Sphingobacteriaceae</taxon>
        <taxon>Parapedobacter</taxon>
    </lineage>
</organism>
<dbReference type="CDD" id="cd02696">
    <property type="entry name" value="MurNAc-LAA"/>
    <property type="match status" value="1"/>
</dbReference>
<comment type="catalytic activity">
    <reaction evidence="1">
        <text>Hydrolyzes the link between N-acetylmuramoyl residues and L-amino acid residues in certain cell-wall glycopeptides.</text>
        <dbReference type="EC" id="3.5.1.28"/>
    </reaction>
</comment>
<reference evidence="6" key="1">
    <citation type="submission" date="2016-10" db="EMBL/GenBank/DDBJ databases">
        <authorList>
            <person name="Varghese N."/>
            <person name="Submissions S."/>
        </authorList>
    </citation>
    <scope>NUCLEOTIDE SEQUENCE [LARGE SCALE GENOMIC DNA]</scope>
    <source>
        <strain evidence="6">Jip14</strain>
    </source>
</reference>
<dbReference type="SUPFAM" id="SSF53187">
    <property type="entry name" value="Zn-dependent exopeptidases"/>
    <property type="match status" value="1"/>
</dbReference>
<evidence type="ECO:0000256" key="3">
    <source>
        <dbReference type="ARBA" id="ARBA00022801"/>
    </source>
</evidence>
<keyword evidence="3" id="KW-0378">Hydrolase</keyword>
<keyword evidence="6" id="KW-1185">Reference proteome</keyword>
<dbReference type="GO" id="GO:0008745">
    <property type="term" value="F:N-acetylmuramoyl-L-alanine amidase activity"/>
    <property type="evidence" value="ECO:0007669"/>
    <property type="project" value="UniProtKB-EC"/>
</dbReference>
<dbReference type="Proteomes" id="UP000198916">
    <property type="component" value="Unassembled WGS sequence"/>
</dbReference>
<dbReference type="EC" id="3.5.1.28" evidence="2"/>
<evidence type="ECO:0000313" key="5">
    <source>
        <dbReference type="EMBL" id="SEK98626.1"/>
    </source>
</evidence>
<feature type="domain" description="MurNAc-LAA" evidence="4">
    <location>
        <begin position="103"/>
        <end position="278"/>
    </location>
</feature>
<name>A0A1H7LI88_9SPHI</name>
<dbReference type="STRING" id="332977.SAMN05421740_103174"/>
<dbReference type="PANTHER" id="PTHR30404:SF0">
    <property type="entry name" value="N-ACETYLMURAMOYL-L-ALANINE AMIDASE AMIC"/>
    <property type="match status" value="1"/>
</dbReference>
<dbReference type="GO" id="GO:0009253">
    <property type="term" value="P:peptidoglycan catabolic process"/>
    <property type="evidence" value="ECO:0007669"/>
    <property type="project" value="InterPro"/>
</dbReference>
<protein>
    <recommendedName>
        <fullName evidence="2">N-acetylmuramoyl-L-alanine amidase</fullName>
        <ecNumber evidence="2">3.5.1.28</ecNumber>
    </recommendedName>
</protein>
<dbReference type="SMART" id="SM00646">
    <property type="entry name" value="Ami_3"/>
    <property type="match status" value="1"/>
</dbReference>
<evidence type="ECO:0000256" key="1">
    <source>
        <dbReference type="ARBA" id="ARBA00001561"/>
    </source>
</evidence>
<evidence type="ECO:0000313" key="6">
    <source>
        <dbReference type="Proteomes" id="UP000198916"/>
    </source>
</evidence>
<dbReference type="GO" id="GO:0030288">
    <property type="term" value="C:outer membrane-bounded periplasmic space"/>
    <property type="evidence" value="ECO:0007669"/>
    <property type="project" value="TreeGrafter"/>
</dbReference>